<evidence type="ECO:0000313" key="3">
    <source>
        <dbReference type="EMBL" id="MBA2851657.1"/>
    </source>
</evidence>
<accession>A0A7J9NWF5</accession>
<name>A0A7J9NWF5_METMI</name>
<sequence>MSLIKKAALKEMLKINGVERVSDEAVDMYSEILEAIVEADAKVISSLVTHAKRVTVKPVDIKFVAGN</sequence>
<comment type="caution">
    <text evidence="3">The sequence shown here is derived from an EMBL/GenBank/DDBJ whole genome shotgun (WGS) entry which is preliminary data.</text>
</comment>
<evidence type="ECO:0000259" key="2">
    <source>
        <dbReference type="Pfam" id="PF00808"/>
    </source>
</evidence>
<protein>
    <submittedName>
        <fullName evidence="3">Histone H3/H4</fullName>
    </submittedName>
</protein>
<reference evidence="3 4" key="1">
    <citation type="submission" date="2020-07" db="EMBL/GenBank/DDBJ databases">
        <title>Genomic Encyclopedia of Type Strains, Phase IV (KMG-V): Genome sequencing to study the core and pangenomes of soil and plant-associated prokaryotes.</title>
        <authorList>
            <person name="Whitman W."/>
        </authorList>
    </citation>
    <scope>NUCLEOTIDE SEQUENCE [LARGE SCALE GENOMIC DNA]</scope>
    <source>
        <strain evidence="3 4">A1</strain>
    </source>
</reference>
<dbReference type="GO" id="GO:0046982">
    <property type="term" value="F:protein heterodimerization activity"/>
    <property type="evidence" value="ECO:0007669"/>
    <property type="project" value="InterPro"/>
</dbReference>
<evidence type="ECO:0000256" key="1">
    <source>
        <dbReference type="ARBA" id="ARBA00003773"/>
    </source>
</evidence>
<dbReference type="InterPro" id="IPR003958">
    <property type="entry name" value="CBFA_NFYB_domain"/>
</dbReference>
<dbReference type="Pfam" id="PF00808">
    <property type="entry name" value="CBFD_NFYB_HMF"/>
    <property type="match status" value="1"/>
</dbReference>
<evidence type="ECO:0000313" key="4">
    <source>
        <dbReference type="Proteomes" id="UP000564425"/>
    </source>
</evidence>
<feature type="domain" description="Transcription factor CBF/NF-Y/archaeal histone" evidence="2">
    <location>
        <begin position="7"/>
        <end position="63"/>
    </location>
</feature>
<dbReference type="AlphaFoldDB" id="A0A7J9NWF5"/>
<comment type="function">
    <text evidence="1">Binds and compact DNA (95 to 150 base pairs) to form nucleosome-like structures that contain positive DNA supercoils. Increases the resistance of DNA to thermal denaturation (in vitro).</text>
</comment>
<proteinExistence type="predicted"/>
<dbReference type="SUPFAM" id="SSF47113">
    <property type="entry name" value="Histone-fold"/>
    <property type="match status" value="1"/>
</dbReference>
<organism evidence="3 4">
    <name type="scientific">Methanococcus maripaludis</name>
    <name type="common">Methanococcus deltae</name>
    <dbReference type="NCBI Taxonomy" id="39152"/>
    <lineage>
        <taxon>Archaea</taxon>
        <taxon>Methanobacteriati</taxon>
        <taxon>Methanobacteriota</taxon>
        <taxon>Methanomada group</taxon>
        <taxon>Methanococci</taxon>
        <taxon>Methanococcales</taxon>
        <taxon>Methanococcaceae</taxon>
        <taxon>Methanococcus</taxon>
    </lineage>
</organism>
<dbReference type="EMBL" id="JACDUH010000003">
    <property type="protein sequence ID" value="MBA2851657.1"/>
    <property type="molecule type" value="Genomic_DNA"/>
</dbReference>
<dbReference type="RefSeq" id="WP_181501483.1">
    <property type="nucleotide sequence ID" value="NZ_JACDUH010000003.1"/>
</dbReference>
<dbReference type="Proteomes" id="UP000564425">
    <property type="component" value="Unassembled WGS sequence"/>
</dbReference>
<dbReference type="Gene3D" id="1.10.20.10">
    <property type="entry name" value="Histone, subunit A"/>
    <property type="match status" value="1"/>
</dbReference>
<dbReference type="InterPro" id="IPR009072">
    <property type="entry name" value="Histone-fold"/>
</dbReference>
<gene>
    <name evidence="3" type="ORF">HNP86_001816</name>
</gene>